<feature type="domain" description="Mechanosensitive ion channel MscS C-terminal" evidence="9">
    <location>
        <begin position="213"/>
        <end position="297"/>
    </location>
</feature>
<dbReference type="SUPFAM" id="SSF82689">
    <property type="entry name" value="Mechanosensitive channel protein MscS (YggB), C-terminal domain"/>
    <property type="match status" value="1"/>
</dbReference>
<dbReference type="EMBL" id="CP064787">
    <property type="protein sequence ID" value="QSG06233.1"/>
    <property type="molecule type" value="Genomic_DNA"/>
</dbReference>
<keyword evidence="3" id="KW-1003">Cell membrane</keyword>
<evidence type="ECO:0000256" key="5">
    <source>
        <dbReference type="ARBA" id="ARBA00022989"/>
    </source>
</evidence>
<dbReference type="PANTHER" id="PTHR30221">
    <property type="entry name" value="SMALL-CONDUCTANCE MECHANOSENSITIVE CHANNEL"/>
    <property type="match status" value="1"/>
</dbReference>
<accession>A0A897N4Q1</accession>
<dbReference type="GO" id="GO:0005886">
    <property type="term" value="C:plasma membrane"/>
    <property type="evidence" value="ECO:0007669"/>
    <property type="project" value="UniProtKB-SubCell"/>
</dbReference>
<dbReference type="PANTHER" id="PTHR30221:SF1">
    <property type="entry name" value="SMALL-CONDUCTANCE MECHANOSENSITIVE CHANNEL"/>
    <property type="match status" value="1"/>
</dbReference>
<feature type="transmembrane region" description="Helical" evidence="7">
    <location>
        <begin position="118"/>
        <end position="138"/>
    </location>
</feature>
<dbReference type="AlphaFoldDB" id="A0A897N4Q1"/>
<evidence type="ECO:0000256" key="6">
    <source>
        <dbReference type="ARBA" id="ARBA00023136"/>
    </source>
</evidence>
<keyword evidence="5 7" id="KW-1133">Transmembrane helix</keyword>
<evidence type="ECO:0000256" key="7">
    <source>
        <dbReference type="SAM" id="Phobius"/>
    </source>
</evidence>
<evidence type="ECO:0000256" key="1">
    <source>
        <dbReference type="ARBA" id="ARBA00004651"/>
    </source>
</evidence>
<evidence type="ECO:0000259" key="9">
    <source>
        <dbReference type="Pfam" id="PF21082"/>
    </source>
</evidence>
<name>A0A897N4Q1_9EURY</name>
<dbReference type="InterPro" id="IPR011066">
    <property type="entry name" value="MscS_channel_C_sf"/>
</dbReference>
<dbReference type="Pfam" id="PF21082">
    <property type="entry name" value="MS_channel_3rd"/>
    <property type="match status" value="1"/>
</dbReference>
<evidence type="ECO:0000256" key="3">
    <source>
        <dbReference type="ARBA" id="ARBA00022475"/>
    </source>
</evidence>
<keyword evidence="6 7" id="KW-0472">Membrane</keyword>
<evidence type="ECO:0000259" key="8">
    <source>
        <dbReference type="Pfam" id="PF00924"/>
    </source>
</evidence>
<evidence type="ECO:0000313" key="11">
    <source>
        <dbReference type="Proteomes" id="UP000663525"/>
    </source>
</evidence>
<dbReference type="SUPFAM" id="SSF50182">
    <property type="entry name" value="Sm-like ribonucleoproteins"/>
    <property type="match status" value="1"/>
</dbReference>
<feature type="domain" description="Mechanosensitive ion channel MscS" evidence="8">
    <location>
        <begin position="140"/>
        <end position="204"/>
    </location>
</feature>
<dbReference type="Gene3D" id="1.10.287.1260">
    <property type="match status" value="1"/>
</dbReference>
<evidence type="ECO:0000313" key="10">
    <source>
        <dbReference type="EMBL" id="QSG06233.1"/>
    </source>
</evidence>
<organism evidence="10 11">
    <name type="scientific">Halapricum desulfuricans</name>
    <dbReference type="NCBI Taxonomy" id="2841257"/>
    <lineage>
        <taxon>Archaea</taxon>
        <taxon>Methanobacteriati</taxon>
        <taxon>Methanobacteriota</taxon>
        <taxon>Stenosarchaea group</taxon>
        <taxon>Halobacteria</taxon>
        <taxon>Halobacteriales</taxon>
        <taxon>Haloarculaceae</taxon>
        <taxon>Halapricum</taxon>
    </lineage>
</organism>
<keyword evidence="4 7" id="KW-0812">Transmembrane</keyword>
<evidence type="ECO:0000256" key="2">
    <source>
        <dbReference type="ARBA" id="ARBA00008017"/>
    </source>
</evidence>
<feature type="transmembrane region" description="Helical" evidence="7">
    <location>
        <begin position="47"/>
        <end position="69"/>
    </location>
</feature>
<reference evidence="10" key="1">
    <citation type="submission" date="2020-11" db="EMBL/GenBank/DDBJ databases">
        <title>Carbohydrate-dependent, anaerobic sulfur respiration: A novel catabolism in halophilic archaea.</title>
        <authorList>
            <person name="Sorokin D.Y."/>
            <person name="Messina E."/>
            <person name="Smedile F."/>
            <person name="La Cono V."/>
            <person name="Hallsworth J.E."/>
            <person name="Yakimov M.M."/>
        </authorList>
    </citation>
    <scope>NUCLEOTIDE SEQUENCE</scope>
    <source>
        <strain evidence="10">HSR12-1</strain>
    </source>
</reference>
<dbReference type="Proteomes" id="UP000663525">
    <property type="component" value="Chromosome"/>
</dbReference>
<dbReference type="InterPro" id="IPR045275">
    <property type="entry name" value="MscS_archaea/bacteria_type"/>
</dbReference>
<comment type="subcellular location">
    <subcellularLocation>
        <location evidence="1">Cell membrane</location>
        <topology evidence="1">Multi-pass membrane protein</topology>
    </subcellularLocation>
</comment>
<dbReference type="InterPro" id="IPR049278">
    <property type="entry name" value="MS_channel_C"/>
</dbReference>
<evidence type="ECO:0000256" key="4">
    <source>
        <dbReference type="ARBA" id="ARBA00022692"/>
    </source>
</evidence>
<comment type="similarity">
    <text evidence="2">Belongs to the MscS (TC 1.A.23) family.</text>
</comment>
<gene>
    <name evidence="10" type="primary">mscS3</name>
    <name evidence="10" type="ORF">HSR121_1899</name>
</gene>
<protein>
    <submittedName>
        <fullName evidence="10">Small-conductance mechanosensitive channel</fullName>
    </submittedName>
</protein>
<feature type="transmembrane region" description="Helical" evidence="7">
    <location>
        <begin position="90"/>
        <end position="112"/>
    </location>
</feature>
<sequence>MQRAPDCVNTAKSSIPLYSDHVVGMLPVLQQGLPTSIDQFTSQYGDLLVSFGITVLSFVVTFLILYLVGKPILVRMTKRALNAREFSSSIVSLGSSIAGTIAVFGAVAIAAVVAGFPVILSAFATIFAALALGFAFAASDIVENFIAGIFIIKDKPFEVGDYIEWDGNGGVVREISLRVSKLDTWDNEQVTVPNGDLANGTVTNPMANETRRVTFDFGIEYDASIRDARSIILEEAAKIDGVLDDPEPTAPVTGLADSAVVLNGRVWINPQETGAGGVKHKLVENVKRRFDAEGIGMPYPYTELTGAIEVEQIGHDGAVADD</sequence>
<dbReference type="InterPro" id="IPR010920">
    <property type="entry name" value="LSM_dom_sf"/>
</dbReference>
<dbReference type="Gene3D" id="3.30.70.100">
    <property type="match status" value="1"/>
</dbReference>
<dbReference type="InterPro" id="IPR006685">
    <property type="entry name" value="MscS_channel_2nd"/>
</dbReference>
<dbReference type="GO" id="GO:0008381">
    <property type="term" value="F:mechanosensitive monoatomic ion channel activity"/>
    <property type="evidence" value="ECO:0007669"/>
    <property type="project" value="InterPro"/>
</dbReference>
<proteinExistence type="inferred from homology"/>
<dbReference type="Gene3D" id="2.30.30.60">
    <property type="match status" value="1"/>
</dbReference>
<dbReference type="Pfam" id="PF00924">
    <property type="entry name" value="MS_channel_2nd"/>
    <property type="match status" value="1"/>
</dbReference>
<dbReference type="InterPro" id="IPR023408">
    <property type="entry name" value="MscS_beta-dom_sf"/>
</dbReference>